<evidence type="ECO:0000313" key="10">
    <source>
        <dbReference type="Proteomes" id="UP000282930"/>
    </source>
</evidence>
<dbReference type="InterPro" id="IPR014776">
    <property type="entry name" value="4pyrrole_Mease_sub2"/>
</dbReference>
<dbReference type="Pfam" id="PF00590">
    <property type="entry name" value="TP_methylase"/>
    <property type="match status" value="1"/>
</dbReference>
<dbReference type="NCBIfam" id="NF004790">
    <property type="entry name" value="PRK06136.1"/>
    <property type="match status" value="1"/>
</dbReference>
<dbReference type="GO" id="GO:0004852">
    <property type="term" value="F:uroporphyrinogen-III synthase activity"/>
    <property type="evidence" value="ECO:0007669"/>
    <property type="project" value="InterPro"/>
</dbReference>
<dbReference type="InterPro" id="IPR003754">
    <property type="entry name" value="4pyrrol_synth_uPrphyn_synth"/>
</dbReference>
<dbReference type="CDD" id="cd06578">
    <property type="entry name" value="HemD"/>
    <property type="match status" value="1"/>
</dbReference>
<dbReference type="GO" id="GO:0019354">
    <property type="term" value="P:siroheme biosynthetic process"/>
    <property type="evidence" value="ECO:0007669"/>
    <property type="project" value="InterPro"/>
</dbReference>
<evidence type="ECO:0000256" key="5">
    <source>
        <dbReference type="ARBA" id="ARBA00023244"/>
    </source>
</evidence>
<dbReference type="InterPro" id="IPR000878">
    <property type="entry name" value="4pyrrol_Mease"/>
</dbReference>
<dbReference type="GO" id="GO:0032259">
    <property type="term" value="P:methylation"/>
    <property type="evidence" value="ECO:0007669"/>
    <property type="project" value="UniProtKB-KW"/>
</dbReference>
<keyword evidence="5" id="KW-0627">Porphyrin biosynthesis</keyword>
<dbReference type="EMBL" id="CP034791">
    <property type="protein sequence ID" value="AZT90605.1"/>
    <property type="molecule type" value="Genomic_DNA"/>
</dbReference>
<dbReference type="KEGG" id="ccha:ELD05_08080"/>
<dbReference type="InterPro" id="IPR035996">
    <property type="entry name" value="4pyrrol_Methylase_sf"/>
</dbReference>
<gene>
    <name evidence="9" type="primary">cobA</name>
    <name evidence="9" type="ORF">ELD05_08080</name>
</gene>
<comment type="similarity">
    <text evidence="6">Belongs to the precorrin methyltransferase family.</text>
</comment>
<evidence type="ECO:0000256" key="6">
    <source>
        <dbReference type="RuleBase" id="RU003960"/>
    </source>
</evidence>
<keyword evidence="2 6" id="KW-0489">Methyltransferase</keyword>
<dbReference type="Gene3D" id="3.40.50.10090">
    <property type="match status" value="2"/>
</dbReference>
<sequence length="491" mass="55004">MKVGKVYIVGAGPYMEDLITLKGLNAIKTADVIIYDRLINKNLLKLAKDDAIYIYCGKEPKKHVLSQDRIINLMIEYAKKGFNVVRLKGGDPYIFGRGAEEAEKLFENNIPFEIIPGVSSFYSALTFAGIPITYRKLAREFHVFTGHTCDDEELNWNIISKLDGTLIFLMSAENIESISQKLILHGKQPKTLAAAVINATTGRQKVISGYLEDFATGKFKNQIASPMVFVIGEVIKFRNKLSFYESLPLFGKRICITRPKSVSRNIKSLLFSLGADVVDGCCSKLVLHREEIDKILNSLPEYNILVFTSVNGVDSFFDYLIEKNIDVRDIKGDFAAIGKKTALSLQKRGFGVKYIPDEHSSDGLIKIFENEVDKSKKILTVQSKNAGDYLKNSLESLGFEVDTIFAYSMEFTKNPNDAVYDSDIYVFTSSGMFRHFIECYGTDMLFNKIVISIGEHTKKTLESFGIQSITCDEATDEGIVNKILEVVKNGV</sequence>
<evidence type="ECO:0000256" key="1">
    <source>
        <dbReference type="ARBA" id="ARBA00012162"/>
    </source>
</evidence>
<dbReference type="Proteomes" id="UP000282930">
    <property type="component" value="Chromosome"/>
</dbReference>
<name>A0A3T0D6A0_9FIRM</name>
<dbReference type="Pfam" id="PF02602">
    <property type="entry name" value="HEM4"/>
    <property type="match status" value="1"/>
</dbReference>
<dbReference type="InterPro" id="IPR003043">
    <property type="entry name" value="Uropor_MeTrfase_CS"/>
</dbReference>
<dbReference type="Gene3D" id="3.40.1010.10">
    <property type="entry name" value="Cobalt-precorrin-4 Transmethylase, Domain 1"/>
    <property type="match status" value="1"/>
</dbReference>
<dbReference type="CDD" id="cd11642">
    <property type="entry name" value="SUMT"/>
    <property type="match status" value="1"/>
</dbReference>
<evidence type="ECO:0000256" key="2">
    <source>
        <dbReference type="ARBA" id="ARBA00022603"/>
    </source>
</evidence>
<evidence type="ECO:0000259" key="7">
    <source>
        <dbReference type="Pfam" id="PF00590"/>
    </source>
</evidence>
<evidence type="ECO:0000256" key="3">
    <source>
        <dbReference type="ARBA" id="ARBA00022679"/>
    </source>
</evidence>
<dbReference type="NCBIfam" id="TIGR01469">
    <property type="entry name" value="cobA_cysG_Cterm"/>
    <property type="match status" value="1"/>
</dbReference>
<feature type="domain" description="Tetrapyrrole methylase" evidence="7">
    <location>
        <begin position="5"/>
        <end position="214"/>
    </location>
</feature>
<feature type="domain" description="Tetrapyrrole biosynthesis uroporphyrinogen III synthase" evidence="8">
    <location>
        <begin position="270"/>
        <end position="480"/>
    </location>
</feature>
<proteinExistence type="inferred from homology"/>
<dbReference type="InterPro" id="IPR050161">
    <property type="entry name" value="Siro_Cobalamin_biosynth"/>
</dbReference>
<dbReference type="InterPro" id="IPR006366">
    <property type="entry name" value="CobA/CysG_C"/>
</dbReference>
<dbReference type="AlphaFoldDB" id="A0A3T0D6A0"/>
<dbReference type="InterPro" id="IPR014777">
    <property type="entry name" value="4pyrrole_Mease_sub1"/>
</dbReference>
<evidence type="ECO:0000313" key="9">
    <source>
        <dbReference type="EMBL" id="AZT90605.1"/>
    </source>
</evidence>
<dbReference type="FunFam" id="3.40.1010.10:FF:000001">
    <property type="entry name" value="Siroheme synthase"/>
    <property type="match status" value="1"/>
</dbReference>
<dbReference type="SUPFAM" id="SSF53790">
    <property type="entry name" value="Tetrapyrrole methylase"/>
    <property type="match status" value="1"/>
</dbReference>
<keyword evidence="3 6" id="KW-0808">Transferase</keyword>
<dbReference type="PANTHER" id="PTHR45790:SF3">
    <property type="entry name" value="S-ADENOSYL-L-METHIONINE-DEPENDENT UROPORPHYRINOGEN III METHYLTRANSFERASE, CHLOROPLASTIC"/>
    <property type="match status" value="1"/>
</dbReference>
<evidence type="ECO:0000259" key="8">
    <source>
        <dbReference type="Pfam" id="PF02602"/>
    </source>
</evidence>
<keyword evidence="4" id="KW-0949">S-adenosyl-L-methionine</keyword>
<reference evidence="9 10" key="1">
    <citation type="submission" date="2018-12" db="EMBL/GenBank/DDBJ databases">
        <title>Genome sequence from the cellulolytic species, Caldicellulosiruptor changbaiensis.</title>
        <authorList>
            <person name="Blumer-Schuette S.E."/>
            <person name="Mendoza C."/>
        </authorList>
    </citation>
    <scope>NUCLEOTIDE SEQUENCE [LARGE SCALE GENOMIC DNA]</scope>
    <source>
        <strain evidence="9 10">CBS-Z</strain>
    </source>
</reference>
<accession>A0A3T0D6A0</accession>
<dbReference type="SUPFAM" id="SSF69618">
    <property type="entry name" value="HemD-like"/>
    <property type="match status" value="1"/>
</dbReference>
<dbReference type="GO" id="GO:0004851">
    <property type="term" value="F:uroporphyrin-III C-methyltransferase activity"/>
    <property type="evidence" value="ECO:0007669"/>
    <property type="project" value="UniProtKB-EC"/>
</dbReference>
<dbReference type="InterPro" id="IPR036108">
    <property type="entry name" value="4pyrrol_syn_uPrphyn_synt_sf"/>
</dbReference>
<keyword evidence="10" id="KW-1185">Reference proteome</keyword>
<organism evidence="9 10">
    <name type="scientific">Caldicellulosiruptor changbaiensis</name>
    <dbReference type="NCBI Taxonomy" id="1222016"/>
    <lineage>
        <taxon>Bacteria</taxon>
        <taxon>Bacillati</taxon>
        <taxon>Bacillota</taxon>
        <taxon>Bacillota incertae sedis</taxon>
        <taxon>Caldicellulosiruptorales</taxon>
        <taxon>Caldicellulosiruptoraceae</taxon>
        <taxon>Caldicellulosiruptor</taxon>
    </lineage>
</organism>
<dbReference type="Gene3D" id="3.30.950.10">
    <property type="entry name" value="Methyltransferase, Cobalt-precorrin-4 Transmethylase, Domain 2"/>
    <property type="match status" value="1"/>
</dbReference>
<dbReference type="EC" id="2.1.1.107" evidence="1"/>
<protein>
    <recommendedName>
        <fullName evidence="1">uroporphyrinogen-III C-methyltransferase</fullName>
        <ecNumber evidence="1">2.1.1.107</ecNumber>
    </recommendedName>
</protein>
<dbReference type="PROSITE" id="PS00840">
    <property type="entry name" value="SUMT_2"/>
    <property type="match status" value="1"/>
</dbReference>
<evidence type="ECO:0000256" key="4">
    <source>
        <dbReference type="ARBA" id="ARBA00022691"/>
    </source>
</evidence>
<dbReference type="PANTHER" id="PTHR45790">
    <property type="entry name" value="SIROHEME SYNTHASE-RELATED"/>
    <property type="match status" value="1"/>
</dbReference>